<dbReference type="InterPro" id="IPR050793">
    <property type="entry name" value="CMP-NeuNAc_synthase"/>
</dbReference>
<dbReference type="NCBIfam" id="TIGR03584">
    <property type="entry name" value="PseF"/>
    <property type="match status" value="1"/>
</dbReference>
<dbReference type="PANTHER" id="PTHR21485:SF6">
    <property type="entry name" value="N-ACYLNEURAMINATE CYTIDYLYLTRANSFERASE-RELATED"/>
    <property type="match status" value="1"/>
</dbReference>
<gene>
    <name evidence="1" type="ORF">CLV84_0943</name>
</gene>
<dbReference type="SUPFAM" id="SSF53448">
    <property type="entry name" value="Nucleotide-diphospho-sugar transferases"/>
    <property type="match status" value="1"/>
</dbReference>
<dbReference type="Proteomes" id="UP000237662">
    <property type="component" value="Unassembled WGS sequence"/>
</dbReference>
<organism evidence="1 2">
    <name type="scientific">Neolewinella xylanilytica</name>
    <dbReference type="NCBI Taxonomy" id="1514080"/>
    <lineage>
        <taxon>Bacteria</taxon>
        <taxon>Pseudomonadati</taxon>
        <taxon>Bacteroidota</taxon>
        <taxon>Saprospiria</taxon>
        <taxon>Saprospirales</taxon>
        <taxon>Lewinellaceae</taxon>
        <taxon>Neolewinella</taxon>
    </lineage>
</organism>
<dbReference type="InterPro" id="IPR003329">
    <property type="entry name" value="Cytidylyl_trans"/>
</dbReference>
<keyword evidence="1" id="KW-0808">Transferase</keyword>
<evidence type="ECO:0000313" key="2">
    <source>
        <dbReference type="Proteomes" id="UP000237662"/>
    </source>
</evidence>
<dbReference type="RefSeq" id="WP_104418558.1">
    <property type="nucleotide sequence ID" value="NZ_PTJC01000005.1"/>
</dbReference>
<protein>
    <submittedName>
        <fullName evidence="1">N-acylneuraminate cytidylyltransferase</fullName>
    </submittedName>
</protein>
<evidence type="ECO:0000313" key="1">
    <source>
        <dbReference type="EMBL" id="PPK87982.1"/>
    </source>
</evidence>
<dbReference type="OrthoDB" id="9805604at2"/>
<dbReference type="Gene3D" id="3.90.550.10">
    <property type="entry name" value="Spore Coat Polysaccharide Biosynthesis Protein SpsA, Chain A"/>
    <property type="match status" value="1"/>
</dbReference>
<keyword evidence="2" id="KW-1185">Reference proteome</keyword>
<sequence length="230" mass="25936">MRRLAIIPARGGSKRIPRKNIRPFLDKPIIGYSIAAALDCQLFDEVMVSTDDEEIAQAARSLGAKVPFSRSREASSDTATTYTVIEEVLGKYEDQGIVFDEVCCIYATSPFITPDLLRCALRMLQEKAFDSVFPVIRYSFPIQRGLTVDDSGKMTLLAPEHLDTRSQDLPPTYHDAGMFYWFRPEPIVTAGRLWTSNSGCLPIDEMEAQDIDTETDWKLAELKYQLLRNG</sequence>
<accession>A0A2S6I923</accession>
<dbReference type="InterPro" id="IPR020039">
    <property type="entry name" value="PseF"/>
</dbReference>
<name>A0A2S6I923_9BACT</name>
<proteinExistence type="predicted"/>
<dbReference type="Pfam" id="PF02348">
    <property type="entry name" value="CTP_transf_3"/>
    <property type="match status" value="1"/>
</dbReference>
<dbReference type="EMBL" id="PTJC01000005">
    <property type="protein sequence ID" value="PPK87982.1"/>
    <property type="molecule type" value="Genomic_DNA"/>
</dbReference>
<dbReference type="AlphaFoldDB" id="A0A2S6I923"/>
<reference evidence="1 2" key="1">
    <citation type="submission" date="2018-02" db="EMBL/GenBank/DDBJ databases">
        <title>Genomic Encyclopedia of Archaeal and Bacterial Type Strains, Phase II (KMG-II): from individual species to whole genera.</title>
        <authorList>
            <person name="Goeker M."/>
        </authorList>
    </citation>
    <scope>NUCLEOTIDE SEQUENCE [LARGE SCALE GENOMIC DNA]</scope>
    <source>
        <strain evidence="1 2">DSM 29526</strain>
    </source>
</reference>
<comment type="caution">
    <text evidence="1">The sequence shown here is derived from an EMBL/GenBank/DDBJ whole genome shotgun (WGS) entry which is preliminary data.</text>
</comment>
<dbReference type="PANTHER" id="PTHR21485">
    <property type="entry name" value="HAD SUPERFAMILY MEMBERS CMAS AND KDSC"/>
    <property type="match status" value="1"/>
</dbReference>
<dbReference type="InterPro" id="IPR029044">
    <property type="entry name" value="Nucleotide-diphossugar_trans"/>
</dbReference>
<dbReference type="CDD" id="cd02513">
    <property type="entry name" value="CMP-NeuAc_Synthase"/>
    <property type="match status" value="1"/>
</dbReference>
<dbReference type="GO" id="GO:0008781">
    <property type="term" value="F:N-acylneuraminate cytidylyltransferase activity"/>
    <property type="evidence" value="ECO:0007669"/>
    <property type="project" value="TreeGrafter"/>
</dbReference>
<keyword evidence="1" id="KW-0548">Nucleotidyltransferase</keyword>